<dbReference type="AlphaFoldDB" id="A0A4Y2PAM9"/>
<organism evidence="1 2">
    <name type="scientific">Araneus ventricosus</name>
    <name type="common">Orbweaver spider</name>
    <name type="synonym">Epeira ventricosa</name>
    <dbReference type="NCBI Taxonomy" id="182803"/>
    <lineage>
        <taxon>Eukaryota</taxon>
        <taxon>Metazoa</taxon>
        <taxon>Ecdysozoa</taxon>
        <taxon>Arthropoda</taxon>
        <taxon>Chelicerata</taxon>
        <taxon>Arachnida</taxon>
        <taxon>Araneae</taxon>
        <taxon>Araneomorphae</taxon>
        <taxon>Entelegynae</taxon>
        <taxon>Araneoidea</taxon>
        <taxon>Araneidae</taxon>
        <taxon>Araneus</taxon>
    </lineage>
</organism>
<accession>A0A4Y2PAM9</accession>
<reference evidence="1 2" key="1">
    <citation type="journal article" date="2019" name="Sci. Rep.">
        <title>Orb-weaving spider Araneus ventricosus genome elucidates the spidroin gene catalogue.</title>
        <authorList>
            <person name="Kono N."/>
            <person name="Nakamura H."/>
            <person name="Ohtoshi R."/>
            <person name="Moran D.A.P."/>
            <person name="Shinohara A."/>
            <person name="Yoshida Y."/>
            <person name="Fujiwara M."/>
            <person name="Mori M."/>
            <person name="Tomita M."/>
            <person name="Arakawa K."/>
        </authorList>
    </citation>
    <scope>NUCLEOTIDE SEQUENCE [LARGE SCALE GENOMIC DNA]</scope>
</reference>
<protein>
    <recommendedName>
        <fullName evidence="3">Peptidase aspartic putative domain-containing protein</fullName>
    </recommendedName>
</protein>
<name>A0A4Y2PAM9_ARAVE</name>
<comment type="caution">
    <text evidence="1">The sequence shown here is derived from an EMBL/GenBank/DDBJ whole genome shotgun (WGS) entry which is preliminary data.</text>
</comment>
<proteinExistence type="predicted"/>
<keyword evidence="2" id="KW-1185">Reference proteome</keyword>
<dbReference type="OrthoDB" id="8034802at2759"/>
<dbReference type="EMBL" id="BGPR01132417">
    <property type="protein sequence ID" value="GBN49025.1"/>
    <property type="molecule type" value="Genomic_DNA"/>
</dbReference>
<evidence type="ECO:0008006" key="3">
    <source>
        <dbReference type="Google" id="ProtNLM"/>
    </source>
</evidence>
<evidence type="ECO:0000313" key="1">
    <source>
        <dbReference type="EMBL" id="GBN49025.1"/>
    </source>
</evidence>
<sequence>MDESYSLRVKLFSEDKICGTVPKVSNPTVINELSKKGIILSDLANEDYEIGLLLGADVAGMLFMEGSVKLDSDSSINDLWSLENIGIFDPIQRLNENNEHLKVIEEFKNSMKILPDGRYELCLPFKSDVIELPSNKELTWKRHKKMCERAQRNGLLDDYKAVFKEWEELKIIEKINCETSEISSERRKVRLCNLNLLEEKVPWYARKFSKFPCLGSKI</sequence>
<dbReference type="Proteomes" id="UP000499080">
    <property type="component" value="Unassembled WGS sequence"/>
</dbReference>
<evidence type="ECO:0000313" key="2">
    <source>
        <dbReference type="Proteomes" id="UP000499080"/>
    </source>
</evidence>
<gene>
    <name evidence="1" type="ORF">AVEN_59439_1</name>
</gene>